<sequence>MNCEMLGFTLLGLLGIGVAGLDAVAEKNLATAKLDLELGEGKVWNTATPAEQQVLMDKEAALYAPKITCAFTPSSAVGFEATGKSQADCGAIFGKSFTGIATHKGWKCDWAVVDGSDGKTVIAWCPFKYTLEATGEVVSSTSMLKYEFDDAGLIIGYFQEFDTSRFANGKSLSFSAAAPSGIASSGAMMLIAGTVLGSAATTALSWARSKPEHLHEGYGPCD</sequence>
<dbReference type="OrthoDB" id="426284at2759"/>
<comment type="caution">
    <text evidence="2">The sequence shown here is derived from an EMBL/GenBank/DDBJ whole genome shotgun (WGS) entry which is preliminary data.</text>
</comment>
<evidence type="ECO:0000256" key="1">
    <source>
        <dbReference type="SAM" id="SignalP"/>
    </source>
</evidence>
<reference evidence="2" key="1">
    <citation type="submission" date="2021-02" db="EMBL/GenBank/DDBJ databases">
        <authorList>
            <person name="Dougan E. K."/>
            <person name="Rhodes N."/>
            <person name="Thang M."/>
            <person name="Chan C."/>
        </authorList>
    </citation>
    <scope>NUCLEOTIDE SEQUENCE</scope>
</reference>
<dbReference type="EMBL" id="CAJNIZ010047184">
    <property type="protein sequence ID" value="CAE7763763.1"/>
    <property type="molecule type" value="Genomic_DNA"/>
</dbReference>
<dbReference type="Proteomes" id="UP000649617">
    <property type="component" value="Unassembled WGS sequence"/>
</dbReference>
<feature type="signal peptide" evidence="1">
    <location>
        <begin position="1"/>
        <end position="19"/>
    </location>
</feature>
<gene>
    <name evidence="2" type="ORF">SPIL2461_LOCUS22341</name>
</gene>
<name>A0A812XX40_SYMPI</name>
<feature type="chain" id="PRO_5032759234" evidence="1">
    <location>
        <begin position="20"/>
        <end position="222"/>
    </location>
</feature>
<evidence type="ECO:0000313" key="3">
    <source>
        <dbReference type="Proteomes" id="UP000649617"/>
    </source>
</evidence>
<accession>A0A812XX40</accession>
<evidence type="ECO:0000313" key="2">
    <source>
        <dbReference type="EMBL" id="CAE7763763.1"/>
    </source>
</evidence>
<keyword evidence="3" id="KW-1185">Reference proteome</keyword>
<protein>
    <submittedName>
        <fullName evidence="2">Uncharacterized protein</fullName>
    </submittedName>
</protein>
<dbReference type="Gene3D" id="3.10.450.50">
    <property type="match status" value="1"/>
</dbReference>
<organism evidence="2 3">
    <name type="scientific">Symbiodinium pilosum</name>
    <name type="common">Dinoflagellate</name>
    <dbReference type="NCBI Taxonomy" id="2952"/>
    <lineage>
        <taxon>Eukaryota</taxon>
        <taxon>Sar</taxon>
        <taxon>Alveolata</taxon>
        <taxon>Dinophyceae</taxon>
        <taxon>Suessiales</taxon>
        <taxon>Symbiodiniaceae</taxon>
        <taxon>Symbiodinium</taxon>
    </lineage>
</organism>
<dbReference type="AlphaFoldDB" id="A0A812XX40"/>
<proteinExistence type="predicted"/>
<keyword evidence="1" id="KW-0732">Signal</keyword>